<protein>
    <submittedName>
        <fullName evidence="3">Uncharacterized protein</fullName>
    </submittedName>
</protein>
<organism evidence="3 4">
    <name type="scientific">Lutzomyia longipalpis</name>
    <name type="common">Sand fly</name>
    <dbReference type="NCBI Taxonomy" id="7200"/>
    <lineage>
        <taxon>Eukaryota</taxon>
        <taxon>Metazoa</taxon>
        <taxon>Ecdysozoa</taxon>
        <taxon>Arthropoda</taxon>
        <taxon>Hexapoda</taxon>
        <taxon>Insecta</taxon>
        <taxon>Pterygota</taxon>
        <taxon>Neoptera</taxon>
        <taxon>Endopterygota</taxon>
        <taxon>Diptera</taxon>
        <taxon>Nematocera</taxon>
        <taxon>Psychodoidea</taxon>
        <taxon>Psychodidae</taxon>
        <taxon>Lutzomyia</taxon>
        <taxon>Lutzomyia</taxon>
    </lineage>
</organism>
<feature type="region of interest" description="Disordered" evidence="1">
    <location>
        <begin position="104"/>
        <end position="144"/>
    </location>
</feature>
<dbReference type="EnsemblMetazoa" id="LLOJ000571-RA">
    <property type="protein sequence ID" value="LLOJ000571-PA"/>
    <property type="gene ID" value="LLOJ000571"/>
</dbReference>
<evidence type="ECO:0000256" key="1">
    <source>
        <dbReference type="SAM" id="MobiDB-lite"/>
    </source>
</evidence>
<evidence type="ECO:0000313" key="4">
    <source>
        <dbReference type="Proteomes" id="UP000092461"/>
    </source>
</evidence>
<dbReference type="VEuPathDB" id="VectorBase:LLONM1_008990"/>
<dbReference type="Proteomes" id="UP000092461">
    <property type="component" value="Unassembled WGS sequence"/>
</dbReference>
<evidence type="ECO:0000313" key="3">
    <source>
        <dbReference type="EnsemblMetazoa" id="LLOJ000571-PA"/>
    </source>
</evidence>
<evidence type="ECO:0000256" key="2">
    <source>
        <dbReference type="SAM" id="Phobius"/>
    </source>
</evidence>
<name>A0A1B0C9E9_LUTLO</name>
<dbReference type="EMBL" id="AJWK01002266">
    <property type="status" value="NOT_ANNOTATED_CDS"/>
    <property type="molecule type" value="Genomic_DNA"/>
</dbReference>
<keyword evidence="2" id="KW-0472">Membrane</keyword>
<keyword evidence="4" id="KW-1185">Reference proteome</keyword>
<accession>A0A1B0C9E9</accession>
<proteinExistence type="predicted"/>
<keyword evidence="2" id="KW-1133">Transmembrane helix</keyword>
<keyword evidence="2" id="KW-0812">Transmembrane</keyword>
<reference evidence="3" key="1">
    <citation type="submission" date="2020-05" db="UniProtKB">
        <authorList>
            <consortium name="EnsemblMetazoa"/>
        </authorList>
    </citation>
    <scope>IDENTIFICATION</scope>
    <source>
        <strain evidence="3">Jacobina</strain>
    </source>
</reference>
<feature type="transmembrane region" description="Helical" evidence="2">
    <location>
        <begin position="21"/>
        <end position="41"/>
    </location>
</feature>
<dbReference type="AlphaFoldDB" id="A0A1B0C9E9"/>
<dbReference type="VEuPathDB" id="VectorBase:LLOJ000571"/>
<sequence>MNEREKFNVGTISRIDESKRGRNSIQSFIFVGLLLVGVSALTPREQHNLLTLFRRMEQHPEFYELDPYYYDDNYSEMKDLEANDNFLRNWPWLRELLPNSNEVDLPRGAGPRKHDITAKSIAGSSEVSERNPTENLPTPLPYVGSYGTRGNMQKKDAHTSNYMSLCHFKICNMGRKRNTRYFHL</sequence>